<evidence type="ECO:0000256" key="1">
    <source>
        <dbReference type="ARBA" id="ARBA00009437"/>
    </source>
</evidence>
<gene>
    <name evidence="6" type="ORF">BG61_23345</name>
</gene>
<proteinExistence type="inferred from homology"/>
<dbReference type="GO" id="GO:0003700">
    <property type="term" value="F:DNA-binding transcription factor activity"/>
    <property type="evidence" value="ECO:0007669"/>
    <property type="project" value="InterPro"/>
</dbReference>
<evidence type="ECO:0000259" key="5">
    <source>
        <dbReference type="PROSITE" id="PS50931"/>
    </source>
</evidence>
<dbReference type="SUPFAM" id="SSF46785">
    <property type="entry name" value="Winged helix' DNA-binding domain"/>
    <property type="match status" value="1"/>
</dbReference>
<dbReference type="InterPro" id="IPR005119">
    <property type="entry name" value="LysR_subst-bd"/>
</dbReference>
<dbReference type="PANTHER" id="PTHR30126">
    <property type="entry name" value="HTH-TYPE TRANSCRIPTIONAL REGULATOR"/>
    <property type="match status" value="1"/>
</dbReference>
<evidence type="ECO:0000256" key="3">
    <source>
        <dbReference type="ARBA" id="ARBA00023125"/>
    </source>
</evidence>
<dbReference type="RefSeq" id="WP_035928514.1">
    <property type="nucleotide sequence ID" value="NZ_CADFFX010000014.1"/>
</dbReference>
<dbReference type="Gene3D" id="3.40.190.10">
    <property type="entry name" value="Periplasmic binding protein-like II"/>
    <property type="match status" value="2"/>
</dbReference>
<dbReference type="InterPro" id="IPR036388">
    <property type="entry name" value="WH-like_DNA-bd_sf"/>
</dbReference>
<dbReference type="CDD" id="cd05466">
    <property type="entry name" value="PBP2_LTTR_substrate"/>
    <property type="match status" value="1"/>
</dbReference>
<sequence length="299" mass="33037">MMNVTLDQLKAFERVVRLGSFHAAALDLHLTQPSVSARVKELETALNVQLFVRQGPRIRLTAEGHALIEFADRTLNAASDLVERFRTRDPLMGVLRLGLNESFALISATDLIERIERLYPGIRTSLFVGDTGTVSRMLNEQALDVAIVSEARVEGHVKQEYIGRNRLGWFVHAGFPKTRELLSPSDLAPLHLIISPPTAKLHATVMKWFADARVTPERVSTCNSLSVTVQAVVKGLGVALVPIRIIQAEVEAKRVKQLPVAPEVPAHSVSICYQASEFGPGLNTLVDLIRELIAHHQLF</sequence>
<evidence type="ECO:0000313" key="6">
    <source>
        <dbReference type="EMBL" id="KDR40637.1"/>
    </source>
</evidence>
<accession>A0A069PJX3</accession>
<keyword evidence="2" id="KW-0805">Transcription regulation</keyword>
<evidence type="ECO:0000256" key="4">
    <source>
        <dbReference type="ARBA" id="ARBA00023163"/>
    </source>
</evidence>
<keyword evidence="4" id="KW-0804">Transcription</keyword>
<dbReference type="GO" id="GO:0000976">
    <property type="term" value="F:transcription cis-regulatory region binding"/>
    <property type="evidence" value="ECO:0007669"/>
    <property type="project" value="TreeGrafter"/>
</dbReference>
<name>A0A069PJX3_9BURK</name>
<dbReference type="Pfam" id="PF00126">
    <property type="entry name" value="HTH_1"/>
    <property type="match status" value="1"/>
</dbReference>
<protein>
    <submittedName>
        <fullName evidence="6">LysR family transcriptional regulator</fullName>
    </submittedName>
</protein>
<dbReference type="AlphaFoldDB" id="A0A069PJX3"/>
<dbReference type="Gene3D" id="1.10.10.10">
    <property type="entry name" value="Winged helix-like DNA-binding domain superfamily/Winged helix DNA-binding domain"/>
    <property type="match status" value="1"/>
</dbReference>
<dbReference type="InterPro" id="IPR000847">
    <property type="entry name" value="LysR_HTH_N"/>
</dbReference>
<dbReference type="SUPFAM" id="SSF53850">
    <property type="entry name" value="Periplasmic binding protein-like II"/>
    <property type="match status" value="1"/>
</dbReference>
<dbReference type="Proteomes" id="UP000027466">
    <property type="component" value="Unassembled WGS sequence"/>
</dbReference>
<dbReference type="PRINTS" id="PR00039">
    <property type="entry name" value="HTHLYSR"/>
</dbReference>
<keyword evidence="7" id="KW-1185">Reference proteome</keyword>
<dbReference type="STRING" id="60547.GCA_000751215_01677"/>
<feature type="domain" description="HTH lysR-type" evidence="5">
    <location>
        <begin position="4"/>
        <end position="61"/>
    </location>
</feature>
<evidence type="ECO:0000313" key="7">
    <source>
        <dbReference type="Proteomes" id="UP000027466"/>
    </source>
</evidence>
<organism evidence="6 7">
    <name type="scientific">Caballeronia glathei</name>
    <dbReference type="NCBI Taxonomy" id="60547"/>
    <lineage>
        <taxon>Bacteria</taxon>
        <taxon>Pseudomonadati</taxon>
        <taxon>Pseudomonadota</taxon>
        <taxon>Betaproteobacteria</taxon>
        <taxon>Burkholderiales</taxon>
        <taxon>Burkholderiaceae</taxon>
        <taxon>Caballeronia</taxon>
    </lineage>
</organism>
<dbReference type="FunFam" id="1.10.10.10:FF:000001">
    <property type="entry name" value="LysR family transcriptional regulator"/>
    <property type="match status" value="1"/>
</dbReference>
<comment type="caution">
    <text evidence="6">The sequence shown here is derived from an EMBL/GenBank/DDBJ whole genome shotgun (WGS) entry which is preliminary data.</text>
</comment>
<evidence type="ECO:0000256" key="2">
    <source>
        <dbReference type="ARBA" id="ARBA00023015"/>
    </source>
</evidence>
<dbReference type="EMBL" id="JFHC01000037">
    <property type="protein sequence ID" value="KDR40637.1"/>
    <property type="molecule type" value="Genomic_DNA"/>
</dbReference>
<reference evidence="6 7" key="1">
    <citation type="submission" date="2014-03" db="EMBL/GenBank/DDBJ databases">
        <title>Draft Genome Sequences of Four Burkholderia Strains.</title>
        <authorList>
            <person name="Liu X.Y."/>
            <person name="Li C.X."/>
            <person name="Xu J.H."/>
        </authorList>
    </citation>
    <scope>NUCLEOTIDE SEQUENCE [LARGE SCALE GENOMIC DNA]</scope>
    <source>
        <strain evidence="6 7">DSM 50014</strain>
    </source>
</reference>
<comment type="similarity">
    <text evidence="1">Belongs to the LysR transcriptional regulatory family.</text>
</comment>
<dbReference type="PROSITE" id="PS50931">
    <property type="entry name" value="HTH_LYSR"/>
    <property type="match status" value="1"/>
</dbReference>
<dbReference type="Pfam" id="PF03466">
    <property type="entry name" value="LysR_substrate"/>
    <property type="match status" value="1"/>
</dbReference>
<dbReference type="PANTHER" id="PTHR30126:SF77">
    <property type="entry name" value="TRANSCRIPTIONAL REGULATORY PROTEIN"/>
    <property type="match status" value="1"/>
</dbReference>
<keyword evidence="3" id="KW-0238">DNA-binding</keyword>
<dbReference type="InterPro" id="IPR036390">
    <property type="entry name" value="WH_DNA-bd_sf"/>
</dbReference>